<evidence type="ECO:0000256" key="6">
    <source>
        <dbReference type="ARBA" id="ARBA00022692"/>
    </source>
</evidence>
<dbReference type="GO" id="GO:0008237">
    <property type="term" value="F:metallopeptidase activity"/>
    <property type="evidence" value="ECO:0007669"/>
    <property type="project" value="UniProtKB-KW"/>
</dbReference>
<comment type="cofactor">
    <cofactor evidence="1">
        <name>Zn(2+)</name>
        <dbReference type="ChEBI" id="CHEBI:29105"/>
    </cofactor>
</comment>
<dbReference type="Pfam" id="PF02163">
    <property type="entry name" value="Peptidase_M50"/>
    <property type="match status" value="2"/>
</dbReference>
<evidence type="ECO:0000256" key="2">
    <source>
        <dbReference type="ARBA" id="ARBA00004651"/>
    </source>
</evidence>
<evidence type="ECO:0000313" key="15">
    <source>
        <dbReference type="EMBL" id="OGK51210.1"/>
    </source>
</evidence>
<dbReference type="PANTHER" id="PTHR35864:SF1">
    <property type="entry name" value="ZINC METALLOPROTEASE YWHC-RELATED"/>
    <property type="match status" value="1"/>
</dbReference>
<keyword evidence="10 13" id="KW-1133">Transmembrane helix</keyword>
<gene>
    <name evidence="15" type="ORF">A3B50_03260</name>
</gene>
<keyword evidence="6 13" id="KW-0812">Transmembrane</keyword>
<evidence type="ECO:0000256" key="13">
    <source>
        <dbReference type="SAM" id="Phobius"/>
    </source>
</evidence>
<feature type="domain" description="Peptidase M50" evidence="14">
    <location>
        <begin position="15"/>
        <end position="111"/>
    </location>
</feature>
<evidence type="ECO:0000256" key="4">
    <source>
        <dbReference type="ARBA" id="ARBA00022475"/>
    </source>
</evidence>
<name>A0A1F7J6G0_9BACT</name>
<evidence type="ECO:0000256" key="3">
    <source>
        <dbReference type="ARBA" id="ARBA00007931"/>
    </source>
</evidence>
<evidence type="ECO:0000256" key="8">
    <source>
        <dbReference type="ARBA" id="ARBA00022801"/>
    </source>
</evidence>
<dbReference type="CDD" id="cd06158">
    <property type="entry name" value="S2P-M50_like_1"/>
    <property type="match status" value="1"/>
</dbReference>
<feature type="transmembrane region" description="Helical" evidence="13">
    <location>
        <begin position="91"/>
        <end position="111"/>
    </location>
</feature>
<feature type="transmembrane region" description="Helical" evidence="13">
    <location>
        <begin position="175"/>
        <end position="197"/>
    </location>
</feature>
<evidence type="ECO:0000256" key="9">
    <source>
        <dbReference type="ARBA" id="ARBA00022833"/>
    </source>
</evidence>
<evidence type="ECO:0000259" key="14">
    <source>
        <dbReference type="Pfam" id="PF02163"/>
    </source>
</evidence>
<feature type="domain" description="Peptidase M50" evidence="14">
    <location>
        <begin position="126"/>
        <end position="163"/>
    </location>
</feature>
<sequence length="219" mass="23946">MLSLLSTNPLLFLIYIAALLIAVAIHEFSHAYVADQLGDPTPRVQGRVTLNPLVHIDLTGILFLLFFGFGWGKPVMFDPYNLRNPRRDAAIISLAGPFSNFVLAGALSLVLRLILSSGASEQSLFIIMLLVPVITLNVILGIFNLLPIHPLDGFKVVGGLLSDDKAREWYQLERYGLIFLLILILPLGGQSMLSSVISPAINFFLNLLIPNELLGSGII</sequence>
<feature type="transmembrane region" description="Helical" evidence="13">
    <location>
        <begin position="53"/>
        <end position="71"/>
    </location>
</feature>
<organism evidence="15 16">
    <name type="scientific">Candidatus Roizmanbacteria bacterium RIFCSPLOWO2_01_FULL_40_42</name>
    <dbReference type="NCBI Taxonomy" id="1802066"/>
    <lineage>
        <taxon>Bacteria</taxon>
        <taxon>Candidatus Roizmaniibacteriota</taxon>
    </lineage>
</organism>
<dbReference type="Proteomes" id="UP000178558">
    <property type="component" value="Unassembled WGS sequence"/>
</dbReference>
<keyword evidence="5" id="KW-0645">Protease</keyword>
<keyword evidence="9" id="KW-0862">Zinc</keyword>
<feature type="transmembrane region" description="Helical" evidence="13">
    <location>
        <begin position="123"/>
        <end position="146"/>
    </location>
</feature>
<proteinExistence type="inferred from homology"/>
<dbReference type="GO" id="GO:0006508">
    <property type="term" value="P:proteolysis"/>
    <property type="evidence" value="ECO:0007669"/>
    <property type="project" value="UniProtKB-KW"/>
</dbReference>
<evidence type="ECO:0000256" key="12">
    <source>
        <dbReference type="ARBA" id="ARBA00023136"/>
    </source>
</evidence>
<comment type="caution">
    <text evidence="15">The sequence shown here is derived from an EMBL/GenBank/DDBJ whole genome shotgun (WGS) entry which is preliminary data.</text>
</comment>
<evidence type="ECO:0000313" key="16">
    <source>
        <dbReference type="Proteomes" id="UP000178558"/>
    </source>
</evidence>
<dbReference type="PANTHER" id="PTHR35864">
    <property type="entry name" value="ZINC METALLOPROTEASE MJ0611-RELATED"/>
    <property type="match status" value="1"/>
</dbReference>
<dbReference type="InterPro" id="IPR044537">
    <property type="entry name" value="Rip2-like"/>
</dbReference>
<evidence type="ECO:0000256" key="1">
    <source>
        <dbReference type="ARBA" id="ARBA00001947"/>
    </source>
</evidence>
<feature type="transmembrane region" description="Helical" evidence="13">
    <location>
        <begin position="12"/>
        <end position="33"/>
    </location>
</feature>
<accession>A0A1F7J6G0</accession>
<dbReference type="InterPro" id="IPR008915">
    <property type="entry name" value="Peptidase_M50"/>
</dbReference>
<keyword evidence="12 13" id="KW-0472">Membrane</keyword>
<dbReference type="GO" id="GO:0046872">
    <property type="term" value="F:metal ion binding"/>
    <property type="evidence" value="ECO:0007669"/>
    <property type="project" value="UniProtKB-KW"/>
</dbReference>
<comment type="subcellular location">
    <subcellularLocation>
        <location evidence="2">Cell membrane</location>
        <topology evidence="2">Multi-pass membrane protein</topology>
    </subcellularLocation>
</comment>
<protein>
    <recommendedName>
        <fullName evidence="14">Peptidase M50 domain-containing protein</fullName>
    </recommendedName>
</protein>
<keyword evidence="4" id="KW-1003">Cell membrane</keyword>
<evidence type="ECO:0000256" key="11">
    <source>
        <dbReference type="ARBA" id="ARBA00023049"/>
    </source>
</evidence>
<dbReference type="GO" id="GO:0005886">
    <property type="term" value="C:plasma membrane"/>
    <property type="evidence" value="ECO:0007669"/>
    <property type="project" value="UniProtKB-SubCell"/>
</dbReference>
<comment type="similarity">
    <text evidence="3">Belongs to the peptidase M50B family.</text>
</comment>
<evidence type="ECO:0000256" key="5">
    <source>
        <dbReference type="ARBA" id="ARBA00022670"/>
    </source>
</evidence>
<reference evidence="15 16" key="1">
    <citation type="journal article" date="2016" name="Nat. Commun.">
        <title>Thousands of microbial genomes shed light on interconnected biogeochemical processes in an aquifer system.</title>
        <authorList>
            <person name="Anantharaman K."/>
            <person name="Brown C.T."/>
            <person name="Hug L.A."/>
            <person name="Sharon I."/>
            <person name="Castelle C.J."/>
            <person name="Probst A.J."/>
            <person name="Thomas B.C."/>
            <person name="Singh A."/>
            <person name="Wilkins M.J."/>
            <person name="Karaoz U."/>
            <person name="Brodie E.L."/>
            <person name="Williams K.H."/>
            <person name="Hubbard S.S."/>
            <person name="Banfield J.F."/>
        </authorList>
    </citation>
    <scope>NUCLEOTIDE SEQUENCE [LARGE SCALE GENOMIC DNA]</scope>
</reference>
<dbReference type="EMBL" id="MGAQ01000003">
    <property type="protein sequence ID" value="OGK51210.1"/>
    <property type="molecule type" value="Genomic_DNA"/>
</dbReference>
<evidence type="ECO:0000256" key="7">
    <source>
        <dbReference type="ARBA" id="ARBA00022723"/>
    </source>
</evidence>
<dbReference type="AlphaFoldDB" id="A0A1F7J6G0"/>
<dbReference type="InterPro" id="IPR052348">
    <property type="entry name" value="Metallopeptidase_M50B"/>
</dbReference>
<evidence type="ECO:0000256" key="10">
    <source>
        <dbReference type="ARBA" id="ARBA00022989"/>
    </source>
</evidence>
<keyword evidence="7" id="KW-0479">Metal-binding</keyword>
<keyword evidence="8" id="KW-0378">Hydrolase</keyword>
<keyword evidence="11" id="KW-0482">Metalloprotease</keyword>